<dbReference type="AlphaFoldDB" id="A0A1B2DRA6"/>
<name>A0A1B2DRA6_9BACL</name>
<reference evidence="1" key="1">
    <citation type="submission" date="2016-08" db="EMBL/GenBank/DDBJ databases">
        <title>Complete Genome Seqeunce of Paenibacillus sp. BIHB 4019 from tea rhizoplane.</title>
        <authorList>
            <person name="Thakur R."/>
            <person name="Swarnkar M.K."/>
            <person name="Gulati A."/>
        </authorList>
    </citation>
    <scope>NUCLEOTIDE SEQUENCE [LARGE SCALE GENOMIC DNA]</scope>
    <source>
        <strain evidence="1">BIHB4019</strain>
    </source>
</reference>
<protein>
    <submittedName>
        <fullName evidence="1">Uncharacterized protein</fullName>
    </submittedName>
</protein>
<dbReference type="EMBL" id="CP016808">
    <property type="protein sequence ID" value="ANY70230.1"/>
    <property type="molecule type" value="Genomic_DNA"/>
</dbReference>
<organism evidence="1">
    <name type="scientific">Paenibacillus sp. BIHB 4019</name>
    <dbReference type="NCBI Taxonomy" id="1870819"/>
    <lineage>
        <taxon>Bacteria</taxon>
        <taxon>Bacillati</taxon>
        <taxon>Bacillota</taxon>
        <taxon>Bacilli</taxon>
        <taxon>Bacillales</taxon>
        <taxon>Paenibacillaceae</taxon>
        <taxon>Paenibacillus</taxon>
    </lineage>
</organism>
<evidence type="ECO:0000313" key="1">
    <source>
        <dbReference type="EMBL" id="ANY70230.1"/>
    </source>
</evidence>
<gene>
    <name evidence="1" type="ORF">BBD42_29790</name>
</gene>
<proteinExistence type="predicted"/>
<sequence>MKTYEQFVGEMIAAAQAAGLHIYQNKNRLETRSLDREFSFFCTPRAHQQPYQTSAYMFFEWSSVLTAESLREREEAAQQPILAVMRSADDETVKDEPCTQLHIQYEFEVAENFQTMTDEINQQLLTIFRKSMGHTNVPVIKWELIIQASGENHISKISAQQHWSIPLLSDSGVGPIMLEVNDVLIAIGELPFIKKDAQ</sequence>
<dbReference type="RefSeq" id="WP_099521159.1">
    <property type="nucleotide sequence ID" value="NZ_CP016808.1"/>
</dbReference>
<accession>A0A1B2DRA6</accession>